<keyword evidence="4 12" id="KW-0812">Transmembrane</keyword>
<accession>A0AAD3HSF6</accession>
<feature type="region of interest" description="Disordered" evidence="11">
    <location>
        <begin position="73"/>
        <end position="179"/>
    </location>
</feature>
<keyword evidence="7" id="KW-0969">Cilium</keyword>
<protein>
    <submittedName>
        <fullName evidence="13">Uncharacterized protein</fullName>
    </submittedName>
</protein>
<dbReference type="AlphaFoldDB" id="A0AAD3HSF6"/>
<keyword evidence="8 12" id="KW-0472">Membrane</keyword>
<evidence type="ECO:0000256" key="1">
    <source>
        <dbReference type="ARBA" id="ARBA00004138"/>
    </source>
</evidence>
<feature type="compositionally biased region" description="Low complexity" evidence="11">
    <location>
        <begin position="115"/>
        <end position="130"/>
    </location>
</feature>
<feature type="region of interest" description="Disordered" evidence="11">
    <location>
        <begin position="462"/>
        <end position="518"/>
    </location>
</feature>
<dbReference type="Proteomes" id="UP001054857">
    <property type="component" value="Unassembled WGS sequence"/>
</dbReference>
<dbReference type="GO" id="GO:0060271">
    <property type="term" value="P:cilium assembly"/>
    <property type="evidence" value="ECO:0007669"/>
    <property type="project" value="TreeGrafter"/>
</dbReference>
<dbReference type="PANTHER" id="PTHR28388">
    <property type="entry name" value="TRANSMEMBRANE PROTEIN 237"/>
    <property type="match status" value="1"/>
</dbReference>
<evidence type="ECO:0000256" key="5">
    <source>
        <dbReference type="ARBA" id="ARBA00022794"/>
    </source>
</evidence>
<feature type="transmembrane region" description="Helical" evidence="12">
    <location>
        <begin position="723"/>
        <end position="740"/>
    </location>
</feature>
<feature type="region of interest" description="Disordered" evidence="11">
    <location>
        <begin position="1"/>
        <end position="58"/>
    </location>
</feature>
<evidence type="ECO:0000256" key="7">
    <source>
        <dbReference type="ARBA" id="ARBA00023069"/>
    </source>
</evidence>
<dbReference type="GO" id="GO:0016020">
    <property type="term" value="C:membrane"/>
    <property type="evidence" value="ECO:0007669"/>
    <property type="project" value="UniProtKB-SubCell"/>
</dbReference>
<evidence type="ECO:0000256" key="11">
    <source>
        <dbReference type="SAM" id="MobiDB-lite"/>
    </source>
</evidence>
<comment type="similarity">
    <text evidence="3">Belongs to the TMEM237 family.</text>
</comment>
<evidence type="ECO:0000313" key="13">
    <source>
        <dbReference type="EMBL" id="GFR51187.1"/>
    </source>
</evidence>
<feature type="compositionally biased region" description="Low complexity" evidence="11">
    <location>
        <begin position="151"/>
        <end position="166"/>
    </location>
</feature>
<dbReference type="InterPro" id="IPR029409">
    <property type="entry name" value="TMEM237"/>
</dbReference>
<evidence type="ECO:0000256" key="4">
    <source>
        <dbReference type="ARBA" id="ARBA00022692"/>
    </source>
</evidence>
<dbReference type="PANTHER" id="PTHR28388:SF1">
    <property type="entry name" value="TRANSMEMBRANE PROTEIN 237"/>
    <property type="match status" value="1"/>
</dbReference>
<feature type="region of interest" description="Disordered" evidence="11">
    <location>
        <begin position="855"/>
        <end position="887"/>
    </location>
</feature>
<evidence type="ECO:0000256" key="2">
    <source>
        <dbReference type="ARBA" id="ARBA00004141"/>
    </source>
</evidence>
<comment type="subcellular location">
    <subcellularLocation>
        <location evidence="1">Cell projection</location>
        <location evidence="1">Cilium</location>
    </subcellularLocation>
    <subcellularLocation>
        <location evidence="2">Membrane</location>
        <topology evidence="2">Multi-pass membrane protein</topology>
    </subcellularLocation>
</comment>
<proteinExistence type="inferred from homology"/>
<gene>
    <name evidence="13" type="ORF">Agub_g13530</name>
</gene>
<evidence type="ECO:0000256" key="9">
    <source>
        <dbReference type="ARBA" id="ARBA00023273"/>
    </source>
</evidence>
<dbReference type="Pfam" id="PF15383">
    <property type="entry name" value="TMEM237"/>
    <property type="match status" value="1"/>
</dbReference>
<dbReference type="EMBL" id="BMAR01000047">
    <property type="protein sequence ID" value="GFR51187.1"/>
    <property type="molecule type" value="Genomic_DNA"/>
</dbReference>
<name>A0AAD3HSF6_9CHLO</name>
<evidence type="ECO:0000256" key="12">
    <source>
        <dbReference type="SAM" id="Phobius"/>
    </source>
</evidence>
<reference evidence="13 14" key="1">
    <citation type="journal article" date="2021" name="Sci. Rep.">
        <title>Genome sequencing of the multicellular alga Astrephomene provides insights into convergent evolution of germ-soma differentiation.</title>
        <authorList>
            <person name="Yamashita S."/>
            <person name="Yamamoto K."/>
            <person name="Matsuzaki R."/>
            <person name="Suzuki S."/>
            <person name="Yamaguchi H."/>
            <person name="Hirooka S."/>
            <person name="Minakuchi Y."/>
            <person name="Miyagishima S."/>
            <person name="Kawachi M."/>
            <person name="Toyoda A."/>
            <person name="Nozaki H."/>
        </authorList>
    </citation>
    <scope>NUCLEOTIDE SEQUENCE [LARGE SCALE GENOMIC DNA]</scope>
    <source>
        <strain evidence="13 14">NIES-4017</strain>
    </source>
</reference>
<dbReference type="GO" id="GO:0035869">
    <property type="term" value="C:ciliary transition zone"/>
    <property type="evidence" value="ECO:0007669"/>
    <property type="project" value="TreeGrafter"/>
</dbReference>
<keyword evidence="14" id="KW-1185">Reference proteome</keyword>
<keyword evidence="5" id="KW-0970">Cilium biogenesis/degradation</keyword>
<comment type="function">
    <text evidence="10">Component of the transition zone in primary cilia. Required for ciliogenesis.</text>
</comment>
<keyword evidence="9" id="KW-0966">Cell projection</keyword>
<organism evidence="13 14">
    <name type="scientific">Astrephomene gubernaculifera</name>
    <dbReference type="NCBI Taxonomy" id="47775"/>
    <lineage>
        <taxon>Eukaryota</taxon>
        <taxon>Viridiplantae</taxon>
        <taxon>Chlorophyta</taxon>
        <taxon>core chlorophytes</taxon>
        <taxon>Chlorophyceae</taxon>
        <taxon>CS clade</taxon>
        <taxon>Chlamydomonadales</taxon>
        <taxon>Astrephomenaceae</taxon>
        <taxon>Astrephomene</taxon>
    </lineage>
</organism>
<feature type="region of interest" description="Disordered" evidence="11">
    <location>
        <begin position="201"/>
        <end position="268"/>
    </location>
</feature>
<keyword evidence="6 12" id="KW-1133">Transmembrane helix</keyword>
<evidence type="ECO:0000313" key="14">
    <source>
        <dbReference type="Proteomes" id="UP001054857"/>
    </source>
</evidence>
<evidence type="ECO:0000256" key="6">
    <source>
        <dbReference type="ARBA" id="ARBA00022989"/>
    </source>
</evidence>
<feature type="region of interest" description="Disordered" evidence="11">
    <location>
        <begin position="551"/>
        <end position="590"/>
    </location>
</feature>
<feature type="compositionally biased region" description="Low complexity" evidence="11">
    <location>
        <begin position="37"/>
        <end position="58"/>
    </location>
</feature>
<evidence type="ECO:0000256" key="8">
    <source>
        <dbReference type="ARBA" id="ARBA00023136"/>
    </source>
</evidence>
<evidence type="ECO:0000256" key="10">
    <source>
        <dbReference type="ARBA" id="ARBA00025631"/>
    </source>
</evidence>
<feature type="transmembrane region" description="Helical" evidence="12">
    <location>
        <begin position="668"/>
        <end position="701"/>
    </location>
</feature>
<comment type="caution">
    <text evidence="13">The sequence shown here is derived from an EMBL/GenBank/DDBJ whole genome shotgun (WGS) entry which is preliminary data.</text>
</comment>
<sequence length="887" mass="92098">MSSDGRRPSRQRIGGLPVGPQPSRGPDTNYDTGAYGAPPSGAQQLPLAPAPQTVPAAAPSGLYGLAADLAGVQAPQQGADPSAGIPQASRPPARLGSARSGNTTAVPLLPLRPTSAAAATAASSSAFRAANPFTASQPQPQLPPQRHGQHPHPQQLLQQQPYQQPPTAAAPGGGEVPYGLAVDLLHNNDPAAALGFAPIPSATAASQAPPPFPDTGTGLPNRRGERLARRALAPQLSDAAQSRQGRLGRSAPPAAAEPPQQPRAAAAAAGPAIVVAAAPTPMQPPPLDPLTVMELATSQPGLPEPDYGIVAELRNRTPPDPFAADFGMAAEVARRRSRSPSPLGRGGGLGEGLGAVAGGGGVAGGDGSSMRPLRARRRLDPVGMSPGGGEGFGLDGDIAARQRQTAADRAEPFAAAARTAVVGNGGGEGEGGAFFGGGGLGDPFALADEQIKIPRELLQQPPYEPSQQELPGPAVPLKAGAAAPHDATGSGGGSDAARPEATNSSGGDGAVAAEADADRQPYGIASELGVDPLTGMRQELLGRDALGLPPLPSYASQQAGLQGQPAGLPGQPGVGQGQGQAPEPPEQPGHKYMYDEDTGMLVTTAGGQGDGGRVVRQYIEDEVTGVFYQLLSKRRRLFGLLRRKEPAVMEEDDEEEVRGFRGRLRSTLLGITNFFNVLGMFAEGLVAGFALLNFFMTYMLYGSTSLREFLRYYGPLAQSNNRLYYSLLVLAVISSTCRLARDRLRGFQPRHLQLAAVDYGQLLLYVAAYITSILCTPLDDELTYEAKRNPRFYQLSFASGFKRRLALWHALNILRTLFTGLAWVLACYQTSPYVFDATLRAELKALRRQQEMLMGSRGPGARGAAGAAAGSGANHGRSPRKGAGGNT</sequence>
<evidence type="ECO:0000256" key="3">
    <source>
        <dbReference type="ARBA" id="ARBA00008783"/>
    </source>
</evidence>
<feature type="compositionally biased region" description="Low complexity" evidence="11">
    <location>
        <begin position="557"/>
        <end position="569"/>
    </location>
</feature>